<dbReference type="GO" id="GO:0005634">
    <property type="term" value="C:nucleus"/>
    <property type="evidence" value="ECO:0007669"/>
    <property type="project" value="TreeGrafter"/>
</dbReference>
<proteinExistence type="predicted"/>
<dbReference type="GO" id="GO:0006753">
    <property type="term" value="P:nucleoside phosphate metabolic process"/>
    <property type="evidence" value="ECO:0007669"/>
    <property type="project" value="TreeGrafter"/>
</dbReference>
<evidence type="ECO:0000313" key="3">
    <source>
        <dbReference type="EMBL" id="KAI9635035.1"/>
    </source>
</evidence>
<dbReference type="PANTHER" id="PTHR11839">
    <property type="entry name" value="UDP/ADP-SUGAR PYROPHOSPHATASE"/>
    <property type="match status" value="1"/>
</dbReference>
<dbReference type="InterPro" id="IPR015797">
    <property type="entry name" value="NUDIX_hydrolase-like_dom_sf"/>
</dbReference>
<evidence type="ECO:0000313" key="4">
    <source>
        <dbReference type="Proteomes" id="UP001164286"/>
    </source>
</evidence>
<dbReference type="PROSITE" id="PS00893">
    <property type="entry name" value="NUDIX_BOX"/>
    <property type="match status" value="1"/>
</dbReference>
<dbReference type="SUPFAM" id="SSF55811">
    <property type="entry name" value="Nudix"/>
    <property type="match status" value="1"/>
</dbReference>
<dbReference type="GO" id="GO:0047631">
    <property type="term" value="F:ADP-ribose diphosphatase activity"/>
    <property type="evidence" value="ECO:0007669"/>
    <property type="project" value="TreeGrafter"/>
</dbReference>
<comment type="caution">
    <text evidence="3">The sequence shown here is derived from an EMBL/GenBank/DDBJ whole genome shotgun (WGS) entry which is preliminary data.</text>
</comment>
<dbReference type="RefSeq" id="XP_052944812.1">
    <property type="nucleotide sequence ID" value="XM_053092570.1"/>
</dbReference>
<gene>
    <name evidence="3" type="ORF">MKK02DRAFT_43711</name>
</gene>
<dbReference type="PANTHER" id="PTHR11839:SF1">
    <property type="entry name" value="ADP-SUGAR PYROPHOSPHATASE"/>
    <property type="match status" value="1"/>
</dbReference>
<dbReference type="Pfam" id="PF00293">
    <property type="entry name" value="NUDIX"/>
    <property type="match status" value="1"/>
</dbReference>
<accession>A0AA38H6F3</accession>
<dbReference type="InterPro" id="IPR000086">
    <property type="entry name" value="NUDIX_hydrolase_dom"/>
</dbReference>
<name>A0AA38H6F3_9TREE</name>
<evidence type="ECO:0000256" key="1">
    <source>
        <dbReference type="ARBA" id="ARBA00022801"/>
    </source>
</evidence>
<dbReference type="AlphaFoldDB" id="A0AA38H6F3"/>
<dbReference type="GeneID" id="77731775"/>
<feature type="domain" description="Nudix hydrolase" evidence="2">
    <location>
        <begin position="53"/>
        <end position="198"/>
    </location>
</feature>
<dbReference type="FunFam" id="3.90.79.10:FF:000016">
    <property type="entry name" value="ADP-sugar pyrophosphatase isoform X1"/>
    <property type="match status" value="1"/>
</dbReference>
<dbReference type="CDD" id="cd18888">
    <property type="entry name" value="NUDIX_ADPRase_Nudt5"/>
    <property type="match status" value="1"/>
</dbReference>
<organism evidence="3 4">
    <name type="scientific">Dioszegia hungarica</name>
    <dbReference type="NCBI Taxonomy" id="4972"/>
    <lineage>
        <taxon>Eukaryota</taxon>
        <taxon>Fungi</taxon>
        <taxon>Dikarya</taxon>
        <taxon>Basidiomycota</taxon>
        <taxon>Agaricomycotina</taxon>
        <taxon>Tremellomycetes</taxon>
        <taxon>Tremellales</taxon>
        <taxon>Bulleribasidiaceae</taxon>
        <taxon>Dioszegia</taxon>
    </lineage>
</organism>
<dbReference type="Gene3D" id="3.90.79.10">
    <property type="entry name" value="Nucleoside Triphosphate Pyrophosphohydrolase"/>
    <property type="match status" value="1"/>
</dbReference>
<keyword evidence="1" id="KW-0378">Hydrolase</keyword>
<sequence>MSGSSSKQKPEILGTEELKTEAKWLKLERINWKDEEGKERAWECANRTKRSKAGVDSVHILALLHHPSKPLSTILIEQYRPPAGGTCIEFPAGLVDEGEDAAGAALRELREETGYGDGKGGGGVEVAEVSDVLVKDPGMTGANMNLVTVNVKLGENDEDPQQHLDEGEHIIKRVIPLSDLHKTLKDYASKGFAIDALVASMAEGWRLREKYGSGNK</sequence>
<keyword evidence="4" id="KW-1185">Reference proteome</keyword>
<dbReference type="Proteomes" id="UP001164286">
    <property type="component" value="Unassembled WGS sequence"/>
</dbReference>
<evidence type="ECO:0000259" key="2">
    <source>
        <dbReference type="PROSITE" id="PS51462"/>
    </source>
</evidence>
<dbReference type="GO" id="GO:0019693">
    <property type="term" value="P:ribose phosphate metabolic process"/>
    <property type="evidence" value="ECO:0007669"/>
    <property type="project" value="TreeGrafter"/>
</dbReference>
<dbReference type="InterPro" id="IPR020084">
    <property type="entry name" value="NUDIX_hydrolase_CS"/>
</dbReference>
<protein>
    <submittedName>
        <fullName evidence="3">Phosphoribosyl-ATP diphosphatase</fullName>
    </submittedName>
</protein>
<dbReference type="PROSITE" id="PS51462">
    <property type="entry name" value="NUDIX"/>
    <property type="match status" value="1"/>
</dbReference>
<dbReference type="EMBL" id="JAKWFO010000005">
    <property type="protein sequence ID" value="KAI9635035.1"/>
    <property type="molecule type" value="Genomic_DNA"/>
</dbReference>
<reference evidence="3" key="1">
    <citation type="journal article" date="2022" name="G3 (Bethesda)">
        <title>High quality genome of the basidiomycete yeast Dioszegia hungarica PDD-24b-2 isolated from cloud water.</title>
        <authorList>
            <person name="Jarrige D."/>
            <person name="Haridas S."/>
            <person name="Bleykasten-Grosshans C."/>
            <person name="Joly M."/>
            <person name="Nadalig T."/>
            <person name="Sancelme M."/>
            <person name="Vuilleumier S."/>
            <person name="Grigoriev I.V."/>
            <person name="Amato P."/>
            <person name="Bringel F."/>
        </authorList>
    </citation>
    <scope>NUCLEOTIDE SEQUENCE</scope>
    <source>
        <strain evidence="3">PDD-24b-2</strain>
    </source>
</reference>